<dbReference type="SUPFAM" id="SSF51316">
    <property type="entry name" value="Mss4-like"/>
    <property type="match status" value="1"/>
</dbReference>
<dbReference type="Pfam" id="PF04828">
    <property type="entry name" value="GFA"/>
    <property type="match status" value="1"/>
</dbReference>
<dbReference type="Proteomes" id="UP000596660">
    <property type="component" value="Unplaced"/>
</dbReference>
<name>A0A803L2F4_CHEQI</name>
<accession>A0A803L2F4</accession>
<keyword evidence="3" id="KW-0862">Zinc</keyword>
<protein>
    <recommendedName>
        <fullName evidence="4">CENP-V/GFA domain-containing protein</fullName>
    </recommendedName>
</protein>
<feature type="domain" description="CENP-V/GFA" evidence="4">
    <location>
        <begin position="11"/>
        <end position="123"/>
    </location>
</feature>
<dbReference type="Gramene" id="AUR62006043-RA">
    <property type="protein sequence ID" value="AUR62006043-RA:cds"/>
    <property type="gene ID" value="AUR62006043"/>
</dbReference>
<evidence type="ECO:0000256" key="2">
    <source>
        <dbReference type="ARBA" id="ARBA00022723"/>
    </source>
</evidence>
<dbReference type="PANTHER" id="PTHR28620:SF1">
    <property type="entry name" value="CENP-V_GFA DOMAIN-CONTAINING PROTEIN"/>
    <property type="match status" value="1"/>
</dbReference>
<reference evidence="5" key="2">
    <citation type="submission" date="2021-03" db="UniProtKB">
        <authorList>
            <consortium name="EnsemblPlants"/>
        </authorList>
    </citation>
    <scope>IDENTIFICATION</scope>
</reference>
<keyword evidence="6" id="KW-1185">Reference proteome</keyword>
<dbReference type="OMA" id="INIACLD"/>
<sequence length="135" mass="14826">MNSNSQLVKSHQGGCHCGRIRYIFKSPQSVTAWKCNCSMCSKRGNISFSVPSHDFKLISGESNITTYTFGTCTAKHTFCNICGITSFNISRSNPDAVSVNFACVDPGTLKHVEIKSFDGCNWEHSHHLQTGNSSN</sequence>
<reference evidence="5" key="1">
    <citation type="journal article" date="2017" name="Nature">
        <title>The genome of Chenopodium quinoa.</title>
        <authorList>
            <person name="Jarvis D.E."/>
            <person name="Ho Y.S."/>
            <person name="Lightfoot D.J."/>
            <person name="Schmoeckel S.M."/>
            <person name="Li B."/>
            <person name="Borm T.J.A."/>
            <person name="Ohyanagi H."/>
            <person name="Mineta K."/>
            <person name="Michell C.T."/>
            <person name="Saber N."/>
            <person name="Kharbatia N.M."/>
            <person name="Rupper R.R."/>
            <person name="Sharp A.R."/>
            <person name="Dally N."/>
            <person name="Boughton B.A."/>
            <person name="Woo Y.H."/>
            <person name="Gao G."/>
            <person name="Schijlen E.G.W.M."/>
            <person name="Guo X."/>
            <person name="Momin A.A."/>
            <person name="Negrao S."/>
            <person name="Al-Babili S."/>
            <person name="Gehring C."/>
            <person name="Roessner U."/>
            <person name="Jung C."/>
            <person name="Murphy K."/>
            <person name="Arold S.T."/>
            <person name="Gojobori T."/>
            <person name="van der Linden C.G."/>
            <person name="van Loo E.N."/>
            <person name="Jellen E.N."/>
            <person name="Maughan P.J."/>
            <person name="Tester M."/>
        </authorList>
    </citation>
    <scope>NUCLEOTIDE SEQUENCE [LARGE SCALE GENOMIC DNA]</scope>
    <source>
        <strain evidence="5">cv. PI 614886</strain>
    </source>
</reference>
<dbReference type="PANTHER" id="PTHR28620">
    <property type="entry name" value="CENTROMERE PROTEIN V"/>
    <property type="match status" value="1"/>
</dbReference>
<proteinExistence type="inferred from homology"/>
<dbReference type="InterPro" id="IPR006913">
    <property type="entry name" value="CENP-V/GFA"/>
</dbReference>
<keyword evidence="2" id="KW-0479">Metal-binding</keyword>
<dbReference type="GO" id="GO:0016846">
    <property type="term" value="F:carbon-sulfur lyase activity"/>
    <property type="evidence" value="ECO:0007669"/>
    <property type="project" value="InterPro"/>
</dbReference>
<dbReference type="PROSITE" id="PS51891">
    <property type="entry name" value="CENP_V_GFA"/>
    <property type="match status" value="1"/>
</dbReference>
<dbReference type="InterPro" id="IPR011057">
    <property type="entry name" value="Mss4-like_sf"/>
</dbReference>
<dbReference type="SMR" id="A0A803L2F4"/>
<dbReference type="InterPro" id="IPR052355">
    <property type="entry name" value="CENP-V-like"/>
</dbReference>
<evidence type="ECO:0000256" key="3">
    <source>
        <dbReference type="ARBA" id="ARBA00022833"/>
    </source>
</evidence>
<evidence type="ECO:0000256" key="1">
    <source>
        <dbReference type="ARBA" id="ARBA00005495"/>
    </source>
</evidence>
<evidence type="ECO:0000259" key="4">
    <source>
        <dbReference type="PROSITE" id="PS51891"/>
    </source>
</evidence>
<evidence type="ECO:0000313" key="5">
    <source>
        <dbReference type="EnsemblPlants" id="AUR62006043-RA:cds"/>
    </source>
</evidence>
<dbReference type="EnsemblPlants" id="AUR62006043-RA">
    <property type="protein sequence ID" value="AUR62006043-RA:cds"/>
    <property type="gene ID" value="AUR62006043"/>
</dbReference>
<organism evidence="5 6">
    <name type="scientific">Chenopodium quinoa</name>
    <name type="common">Quinoa</name>
    <dbReference type="NCBI Taxonomy" id="63459"/>
    <lineage>
        <taxon>Eukaryota</taxon>
        <taxon>Viridiplantae</taxon>
        <taxon>Streptophyta</taxon>
        <taxon>Embryophyta</taxon>
        <taxon>Tracheophyta</taxon>
        <taxon>Spermatophyta</taxon>
        <taxon>Magnoliopsida</taxon>
        <taxon>eudicotyledons</taxon>
        <taxon>Gunneridae</taxon>
        <taxon>Pentapetalae</taxon>
        <taxon>Caryophyllales</taxon>
        <taxon>Chenopodiaceae</taxon>
        <taxon>Chenopodioideae</taxon>
        <taxon>Atripliceae</taxon>
        <taxon>Chenopodium</taxon>
    </lineage>
</organism>
<dbReference type="Gene3D" id="2.170.150.70">
    <property type="match status" value="1"/>
</dbReference>
<evidence type="ECO:0000313" key="6">
    <source>
        <dbReference type="Proteomes" id="UP000596660"/>
    </source>
</evidence>
<dbReference type="GO" id="GO:0046872">
    <property type="term" value="F:metal ion binding"/>
    <property type="evidence" value="ECO:0007669"/>
    <property type="project" value="UniProtKB-KW"/>
</dbReference>
<dbReference type="AlphaFoldDB" id="A0A803L2F4"/>
<comment type="similarity">
    <text evidence="1">Belongs to the Gfa family.</text>
</comment>